<dbReference type="AlphaFoldDB" id="A0A037ZP01"/>
<evidence type="ECO:0000313" key="2">
    <source>
        <dbReference type="EMBL" id="KAJ56541.1"/>
    </source>
</evidence>
<protein>
    <recommendedName>
        <fullName evidence="4">Lipoprotein</fullName>
    </recommendedName>
</protein>
<feature type="signal peptide" evidence="1">
    <location>
        <begin position="1"/>
        <end position="22"/>
    </location>
</feature>
<name>A0A037ZP01_9RHOB</name>
<dbReference type="GO" id="GO:0043448">
    <property type="term" value="P:alkane catabolic process"/>
    <property type="evidence" value="ECO:0007669"/>
    <property type="project" value="TreeGrafter"/>
</dbReference>
<dbReference type="PANTHER" id="PTHR39335:SF1">
    <property type="entry name" value="BLL4220 PROTEIN"/>
    <property type="match status" value="1"/>
</dbReference>
<keyword evidence="1" id="KW-0732">Signal</keyword>
<keyword evidence="3" id="KW-1185">Reference proteome</keyword>
<dbReference type="RefSeq" id="WP_035256666.1">
    <property type="nucleotide sequence ID" value="NZ_JFKE01000002.1"/>
</dbReference>
<dbReference type="OrthoDB" id="9800666at2"/>
<evidence type="ECO:0008006" key="4">
    <source>
        <dbReference type="Google" id="ProtNLM"/>
    </source>
</evidence>
<evidence type="ECO:0000256" key="1">
    <source>
        <dbReference type="SAM" id="SignalP"/>
    </source>
</evidence>
<dbReference type="InterPro" id="IPR014558">
    <property type="entry name" value="UCP029720"/>
</dbReference>
<sequence>MRIVSILTTAAFVGLTTLSANAAGHGAAVVVETESALGQILADANGMSLYTFDKDTSNVSNCNGDCAVSWPPLLAADSAHDNGKLTVIDRNDGSRQWAYDGEPLYFWVGDTAPGEVNGDGVGGVWHVAKP</sequence>
<dbReference type="EMBL" id="JFKE01000002">
    <property type="protein sequence ID" value="KAJ56541.1"/>
    <property type="molecule type" value="Genomic_DNA"/>
</dbReference>
<organism evidence="2 3">
    <name type="scientific">Actibacterium mucosum KCTC 23349</name>
    <dbReference type="NCBI Taxonomy" id="1454373"/>
    <lineage>
        <taxon>Bacteria</taxon>
        <taxon>Pseudomonadati</taxon>
        <taxon>Pseudomonadota</taxon>
        <taxon>Alphaproteobacteria</taxon>
        <taxon>Rhodobacterales</taxon>
        <taxon>Roseobacteraceae</taxon>
        <taxon>Actibacterium</taxon>
    </lineage>
</organism>
<dbReference type="PANTHER" id="PTHR39335">
    <property type="entry name" value="BLL4220 PROTEIN"/>
    <property type="match status" value="1"/>
</dbReference>
<accession>A0A037ZP01</accession>
<dbReference type="STRING" id="1454373.ACMU_06260"/>
<comment type="caution">
    <text evidence="2">The sequence shown here is derived from an EMBL/GenBank/DDBJ whole genome shotgun (WGS) entry which is preliminary data.</text>
</comment>
<dbReference type="PIRSF" id="PIRSF029720">
    <property type="entry name" value="UCP029720"/>
    <property type="match status" value="1"/>
</dbReference>
<dbReference type="Proteomes" id="UP000026249">
    <property type="component" value="Unassembled WGS sequence"/>
</dbReference>
<reference evidence="2 3" key="1">
    <citation type="submission" date="2014-03" db="EMBL/GenBank/DDBJ databases">
        <title>Draft Genome Sequence of Actibacterium mucosum KCTC 23349, a Marine Alphaproteobacterium with Complex Ionic Requirements Isolated from Mediterranean Seawater at Malvarrosa Beach, Valencia, Spain.</title>
        <authorList>
            <person name="Arahal D.R."/>
            <person name="Shao Z."/>
            <person name="Lai Q."/>
            <person name="Pujalte M.J."/>
        </authorList>
    </citation>
    <scope>NUCLEOTIDE SEQUENCE [LARGE SCALE GENOMIC DNA]</scope>
    <source>
        <strain evidence="2 3">KCTC 23349</strain>
    </source>
</reference>
<feature type="chain" id="PRO_5001559585" description="Lipoprotein" evidence="1">
    <location>
        <begin position="23"/>
        <end position="130"/>
    </location>
</feature>
<dbReference type="InterPro" id="IPR005297">
    <property type="entry name" value="Lipoprotein_repeat"/>
</dbReference>
<proteinExistence type="predicted"/>
<dbReference type="Pfam" id="PF03640">
    <property type="entry name" value="Lipoprotein_15"/>
    <property type="match status" value="2"/>
</dbReference>
<evidence type="ECO:0000313" key="3">
    <source>
        <dbReference type="Proteomes" id="UP000026249"/>
    </source>
</evidence>
<gene>
    <name evidence="2" type="ORF">ACMU_06260</name>
</gene>